<protein>
    <submittedName>
        <fullName evidence="1">Gp46</fullName>
    </submittedName>
</protein>
<sequence length="263" mass="31303">MYKTNLGFRRTFPNQSNFSEHIRVKKLEDWNVEYVKLSGGIGYWIADNPFYDDGMKLYRRLVRNFPIVGDTNYEGCNDANPFATIHLPGWCCVDLFNLFREYFSDHFPTFRDVDCSEWGNLYFPEDYRPWDYFRLPHMDGPDGIVGNLWFTDHKPGTTGTMLYRYHGEILRDSVDNKMYYEHQVNPDHPRFEDCKDLSQHKKRLPSLMPLTVEEETYWGFERVGLAPAFKNKITFYSTEVSHTPFIDKTVGFRWSHAYQMTRL</sequence>
<dbReference type="EMBL" id="DQ149023">
    <property type="protein sequence ID" value="ABA47015.1"/>
    <property type="molecule type" value="Genomic_DNA"/>
</dbReference>
<name>Q0QZI2_BPSYS</name>
<reference evidence="1 2" key="1">
    <citation type="journal article" date="2007" name="Environ. Microbiol.">
        <title>Genomic and structural analysis of Syn9, a cyanophage infecting marine Prochlorococcus and Synechococcus.</title>
        <authorList>
            <person name="Weigele P.R."/>
            <person name="Pope W.H."/>
            <person name="Pedulla M.L."/>
            <person name="Houtz J.M."/>
            <person name="Smith A.L."/>
            <person name="Conway J.F."/>
            <person name="King J."/>
            <person name="Hatfull G.F."/>
            <person name="Lawrence J.G."/>
            <person name="Hendrix R.W."/>
        </authorList>
    </citation>
    <scope>NUCLEOTIDE SEQUENCE</scope>
</reference>
<organismHost>
    <name type="scientific">Synechococcus</name>
    <dbReference type="NCBI Taxonomy" id="1129"/>
</organismHost>
<evidence type="ECO:0000313" key="1">
    <source>
        <dbReference type="EMBL" id="ABA47015.1"/>
    </source>
</evidence>
<proteinExistence type="predicted"/>
<dbReference type="RefSeq" id="YP_717713.1">
    <property type="nucleotide sequence ID" value="NC_008296.2"/>
</dbReference>
<evidence type="ECO:0000313" key="2">
    <source>
        <dbReference type="Proteomes" id="UP000000909"/>
    </source>
</evidence>
<keyword evidence="2" id="KW-1185">Reference proteome</keyword>
<dbReference type="Proteomes" id="UP000000909">
    <property type="component" value="Segment"/>
</dbReference>
<dbReference type="KEGG" id="vg:4239105"/>
<accession>Q0QZI2</accession>
<dbReference type="OrthoDB" id="30325at10239"/>
<dbReference type="GeneID" id="4239105"/>
<organism evidence="1 2">
    <name type="scientific">Synechococcus phage syn9</name>
    <dbReference type="NCBI Taxonomy" id="382359"/>
    <lineage>
        <taxon>Viruses</taxon>
        <taxon>Duplodnaviria</taxon>
        <taxon>Heunggongvirae</taxon>
        <taxon>Uroviricota</taxon>
        <taxon>Caudoviricetes</taxon>
        <taxon>Pantevenvirales</taxon>
        <taxon>Kyanoviridae</taxon>
        <taxon>Ormenosvirus</taxon>
        <taxon>Ormenosvirus syn9</taxon>
    </lineage>
</organism>